<dbReference type="PROSITE" id="PS00687">
    <property type="entry name" value="ALDEHYDE_DEHYDR_GLU"/>
    <property type="match status" value="1"/>
</dbReference>
<dbReference type="InterPro" id="IPR016163">
    <property type="entry name" value="Ald_DH_C"/>
</dbReference>
<evidence type="ECO:0000256" key="2">
    <source>
        <dbReference type="PROSITE-ProRule" id="PRU10007"/>
    </source>
</evidence>
<evidence type="ECO:0000256" key="1">
    <source>
        <dbReference type="ARBA" id="ARBA00023002"/>
    </source>
</evidence>
<feature type="domain" description="Aldehyde dehydrogenase" evidence="4">
    <location>
        <begin position="100"/>
        <end position="568"/>
    </location>
</feature>
<dbReference type="PROSITE" id="PS00070">
    <property type="entry name" value="ALDEHYDE_DEHYDR_CYS"/>
    <property type="match status" value="1"/>
</dbReference>
<dbReference type="InterPro" id="IPR015590">
    <property type="entry name" value="Aldehyde_DH_dom"/>
</dbReference>
<dbReference type="AlphaFoldDB" id="A0A6U5CEE6"/>
<accession>A0A6U5CEE6</accession>
<dbReference type="EMBL" id="HBFX01059427">
    <property type="protein sequence ID" value="CAD8984767.1"/>
    <property type="molecule type" value="Transcribed_RNA"/>
</dbReference>
<dbReference type="PANTHER" id="PTHR11699">
    <property type="entry name" value="ALDEHYDE DEHYDROGENASE-RELATED"/>
    <property type="match status" value="1"/>
</dbReference>
<keyword evidence="1 3" id="KW-0560">Oxidoreductase</keyword>
<dbReference type="GO" id="GO:0016620">
    <property type="term" value="F:oxidoreductase activity, acting on the aldehyde or oxo group of donors, NAD or NADP as acceptor"/>
    <property type="evidence" value="ECO:0007669"/>
    <property type="project" value="InterPro"/>
</dbReference>
<reference evidence="5" key="1">
    <citation type="submission" date="2021-01" db="EMBL/GenBank/DDBJ databases">
        <authorList>
            <person name="Corre E."/>
            <person name="Pelletier E."/>
            <person name="Niang G."/>
            <person name="Scheremetjew M."/>
            <person name="Finn R."/>
            <person name="Kale V."/>
            <person name="Holt S."/>
            <person name="Cochrane G."/>
            <person name="Meng A."/>
            <person name="Brown T."/>
            <person name="Cohen L."/>
        </authorList>
    </citation>
    <scope>NUCLEOTIDE SEQUENCE</scope>
    <source>
        <strain evidence="5">CCMP644</strain>
    </source>
</reference>
<dbReference type="Pfam" id="PF00171">
    <property type="entry name" value="Aldedh"/>
    <property type="match status" value="1"/>
</dbReference>
<name>A0A6U5CEE6_HEMAN</name>
<evidence type="ECO:0000259" key="4">
    <source>
        <dbReference type="Pfam" id="PF00171"/>
    </source>
</evidence>
<organism evidence="5">
    <name type="scientific">Hemiselmis andersenii</name>
    <name type="common">Cryptophyte alga</name>
    <dbReference type="NCBI Taxonomy" id="464988"/>
    <lineage>
        <taxon>Eukaryota</taxon>
        <taxon>Cryptophyceae</taxon>
        <taxon>Cryptomonadales</taxon>
        <taxon>Hemiselmidaceae</taxon>
        <taxon>Hemiselmis</taxon>
    </lineage>
</organism>
<gene>
    <name evidence="5" type="ORF">HAND00432_LOCUS35780</name>
</gene>
<proteinExistence type="inferred from homology"/>
<evidence type="ECO:0000256" key="3">
    <source>
        <dbReference type="RuleBase" id="RU003345"/>
    </source>
</evidence>
<dbReference type="Gene3D" id="3.40.605.10">
    <property type="entry name" value="Aldehyde Dehydrogenase, Chain A, domain 1"/>
    <property type="match status" value="1"/>
</dbReference>
<dbReference type="SUPFAM" id="SSF53720">
    <property type="entry name" value="ALDH-like"/>
    <property type="match status" value="1"/>
</dbReference>
<dbReference type="InterPro" id="IPR016161">
    <property type="entry name" value="Ald_DH/histidinol_DH"/>
</dbReference>
<feature type="active site" evidence="2">
    <location>
        <position position="334"/>
    </location>
</feature>
<evidence type="ECO:0000313" key="5">
    <source>
        <dbReference type="EMBL" id="CAD8984767.1"/>
    </source>
</evidence>
<comment type="similarity">
    <text evidence="3">Belongs to the aldehyde dehydrogenase family.</text>
</comment>
<protein>
    <recommendedName>
        <fullName evidence="4">Aldehyde dehydrogenase domain-containing protein</fullName>
    </recommendedName>
</protein>
<sequence length="648" mass="70440">MWVFSSSEPASPPGIFLPLPQPVFDAINALEPYMPETAGMWAAGVVGVMLFFPLLRMVTARSVPKVIVPPSDEAEASDKLTNRKRLAMESASPKDKARPAEIVCWDPCTMQELGTVKAFTEAEVKSAVARARKAQEEWAAMPFSQREHTLRVLLRAVLDNLDTIVRVACRDSGKTKVDAVLGEVLTTCEKLRWTIGNAQQWLKPEYRESGPMNLHKTSRVEYTPVGVVGAIVAFNYPFHNVLNPVISSIITGNGIVVKGSEYTAWSTKYYSRLVRECLAASGAPLDLVQIVTGFEDAGKGVIEHTDKVIFIGSVGVGSKVQQHCGRLVKPVVLELGGKDPMVVCDDASPKKIAQLVCRAAFQNMGQNCAGPERYVVYDKVYDDFIARVLSIVQQMRQGDPLSSPFVDCGACVIAAHLKYLQGLVDEAVKKGAKIMTGGYIPIKGSRLAEGQFYPPTILSNCDSSMRIMQEEIFGPVMCIARVKSNTDEEAIEICNKCEFALGAAVFSSSKARASRMIKRIHAGMGAVNDLEGVTYLSQSLPFGGHKQSGFDRFAGPEGLRGLCNVKSIAEDRFVYHGSSFMPFPAEISYPSTGQGQGFLAGLMGLLYGYGLSGKIGGLFTLLKASVTKPKMEETLPNHLDDVKESKKA</sequence>
<dbReference type="Gene3D" id="3.40.309.10">
    <property type="entry name" value="Aldehyde Dehydrogenase, Chain A, domain 2"/>
    <property type="match status" value="1"/>
</dbReference>
<dbReference type="InterPro" id="IPR029510">
    <property type="entry name" value="Ald_DH_CS_GLU"/>
</dbReference>
<dbReference type="InterPro" id="IPR016160">
    <property type="entry name" value="Ald_DH_CS_CYS"/>
</dbReference>
<dbReference type="InterPro" id="IPR016162">
    <property type="entry name" value="Ald_DH_N"/>
</dbReference>